<evidence type="ECO:0000313" key="2">
    <source>
        <dbReference type="Proteomes" id="UP000692954"/>
    </source>
</evidence>
<comment type="caution">
    <text evidence="1">The sequence shown here is derived from an EMBL/GenBank/DDBJ whole genome shotgun (WGS) entry which is preliminary data.</text>
</comment>
<reference evidence="1" key="1">
    <citation type="submission" date="2021-01" db="EMBL/GenBank/DDBJ databases">
        <authorList>
            <consortium name="Genoscope - CEA"/>
            <person name="William W."/>
        </authorList>
    </citation>
    <scope>NUCLEOTIDE SEQUENCE</scope>
</reference>
<gene>
    <name evidence="1" type="ORF">PSON_ATCC_30995.1.T0550190</name>
</gene>
<organism evidence="1 2">
    <name type="scientific">Paramecium sonneborni</name>
    <dbReference type="NCBI Taxonomy" id="65129"/>
    <lineage>
        <taxon>Eukaryota</taxon>
        <taxon>Sar</taxon>
        <taxon>Alveolata</taxon>
        <taxon>Ciliophora</taxon>
        <taxon>Intramacronucleata</taxon>
        <taxon>Oligohymenophorea</taxon>
        <taxon>Peniculida</taxon>
        <taxon>Parameciidae</taxon>
        <taxon>Paramecium</taxon>
    </lineage>
</organism>
<keyword evidence="2" id="KW-1185">Reference proteome</keyword>
<dbReference type="EMBL" id="CAJJDN010000055">
    <property type="protein sequence ID" value="CAD8090188.1"/>
    <property type="molecule type" value="Genomic_DNA"/>
</dbReference>
<dbReference type="GO" id="GO:0005525">
    <property type="term" value="F:GTP binding"/>
    <property type="evidence" value="ECO:0007669"/>
    <property type="project" value="InterPro"/>
</dbReference>
<name>A0A8S1NC50_9CILI</name>
<evidence type="ECO:0000313" key="1">
    <source>
        <dbReference type="EMBL" id="CAD8090188.1"/>
    </source>
</evidence>
<accession>A0A8S1NC50</accession>
<dbReference type="Proteomes" id="UP000692954">
    <property type="component" value="Unassembled WGS sequence"/>
</dbReference>
<dbReference type="GO" id="GO:0003924">
    <property type="term" value="F:GTPase activity"/>
    <property type="evidence" value="ECO:0007669"/>
    <property type="project" value="InterPro"/>
</dbReference>
<evidence type="ECO:0008006" key="3">
    <source>
        <dbReference type="Google" id="ProtNLM"/>
    </source>
</evidence>
<sequence length="396" mass="47309">MDQGQKEKESQSDEQLIDKFKEQMEFYLKEINLNQKKEKTAVILFGKTRVGKSTIYHILKGDELAETKTETLEVKTVEESLIGQKGDSMTKTPNIYSLSQEIDIIDTPGFDDNQNRLDDLTPQIQLLELLKSYKNIILLIVIHFQMNNRECYRQPLFLAENLFNSKEEINTMFNNNRICLIVNQIKDWQLNMLNEWLVKEINQEDNPIQKANIAYSVSKEFYQRLKNIIFDLQILPEKHQQEQFKNNIHDFIKQNRDHEISINFKLSITEQAVLQLQKILIGIRDIFQVEIDQSITKFIQKTQELDELQKKRDQLMQFCQIIDYDIPMLFLNKFYYQDLTKYYTALKYEECKSTKLEELRYLFEQNIIENLLQCLKEIQIDLRQFKISNKNKKQEV</sequence>
<dbReference type="OrthoDB" id="8954335at2759"/>
<proteinExistence type="predicted"/>
<dbReference type="AlphaFoldDB" id="A0A8S1NC50"/>
<protein>
    <recommendedName>
        <fullName evidence="3">G domain-containing protein</fullName>
    </recommendedName>
</protein>